<evidence type="ECO:0000313" key="2">
    <source>
        <dbReference type="EMBL" id="SDO17035.1"/>
    </source>
</evidence>
<evidence type="ECO:0000313" key="3">
    <source>
        <dbReference type="Proteomes" id="UP000199075"/>
    </source>
</evidence>
<dbReference type="Proteomes" id="UP000199075">
    <property type="component" value="Unassembled WGS sequence"/>
</dbReference>
<proteinExistence type="predicted"/>
<dbReference type="STRING" id="419597.SAMN04487957_104122"/>
<sequence>MTRLAQTTAARSRLAVLDLSQDDIVRPELRDDAILADRSRAARRRFHRQDDNRRPAPRSASIEG</sequence>
<organism evidence="2 3">
    <name type="scientific">Halomonas shengliensis</name>
    <dbReference type="NCBI Taxonomy" id="419597"/>
    <lineage>
        <taxon>Bacteria</taxon>
        <taxon>Pseudomonadati</taxon>
        <taxon>Pseudomonadota</taxon>
        <taxon>Gammaproteobacteria</taxon>
        <taxon>Oceanospirillales</taxon>
        <taxon>Halomonadaceae</taxon>
        <taxon>Halomonas</taxon>
    </lineage>
</organism>
<evidence type="ECO:0000256" key="1">
    <source>
        <dbReference type="SAM" id="MobiDB-lite"/>
    </source>
</evidence>
<protein>
    <submittedName>
        <fullName evidence="2">Uncharacterized protein</fullName>
    </submittedName>
</protein>
<dbReference type="EMBL" id="FNIV01000004">
    <property type="protein sequence ID" value="SDO17035.1"/>
    <property type="molecule type" value="Genomic_DNA"/>
</dbReference>
<dbReference type="AlphaFoldDB" id="A0A1H0HD00"/>
<dbReference type="RefSeq" id="WP_089677851.1">
    <property type="nucleotide sequence ID" value="NZ_FNIV01000004.1"/>
</dbReference>
<name>A0A1H0HD00_9GAMM</name>
<keyword evidence="3" id="KW-1185">Reference proteome</keyword>
<feature type="region of interest" description="Disordered" evidence="1">
    <location>
        <begin position="44"/>
        <end position="64"/>
    </location>
</feature>
<accession>A0A1H0HD00</accession>
<gene>
    <name evidence="2" type="ORF">SAMN04487957_104122</name>
</gene>
<reference evidence="3" key="1">
    <citation type="submission" date="2016-10" db="EMBL/GenBank/DDBJ databases">
        <authorList>
            <person name="Varghese N."/>
            <person name="Submissions S."/>
        </authorList>
    </citation>
    <scope>NUCLEOTIDE SEQUENCE [LARGE SCALE GENOMIC DNA]</scope>
    <source>
        <strain evidence="3">CGMCC 1.6444</strain>
    </source>
</reference>